<organism evidence="1 2">
    <name type="scientific">Xenorhabdus bovienii</name>
    <name type="common">Xenorhabdus nematophila subsp. bovienii</name>
    <dbReference type="NCBI Taxonomy" id="40576"/>
    <lineage>
        <taxon>Bacteria</taxon>
        <taxon>Pseudomonadati</taxon>
        <taxon>Pseudomonadota</taxon>
        <taxon>Gammaproteobacteria</taxon>
        <taxon>Enterobacterales</taxon>
        <taxon>Morganellaceae</taxon>
        <taxon>Xenorhabdus</taxon>
    </lineage>
</organism>
<proteinExistence type="predicted"/>
<name>A0AAJ1JBQ0_XENBV</name>
<comment type="caution">
    <text evidence="1">The sequence shown here is derived from an EMBL/GenBank/DDBJ whole genome shotgun (WGS) entry which is preliminary data.</text>
</comment>
<reference evidence="1" key="1">
    <citation type="submission" date="2021-08" db="EMBL/GenBank/DDBJ databases">
        <authorList>
            <person name="Papudeshi B."/>
            <person name="Bashey-Visser F."/>
        </authorList>
    </citation>
    <scope>NUCLEOTIDE SEQUENCE</scope>
    <source>
        <strain evidence="1">MC_266_E_2016</strain>
    </source>
</reference>
<accession>A0AAJ1JBQ0</accession>
<protein>
    <submittedName>
        <fullName evidence="1">Uncharacterized protein</fullName>
    </submittedName>
</protein>
<evidence type="ECO:0000313" key="2">
    <source>
        <dbReference type="Proteomes" id="UP001222434"/>
    </source>
</evidence>
<evidence type="ECO:0000313" key="1">
    <source>
        <dbReference type="EMBL" id="MDE1480797.1"/>
    </source>
</evidence>
<dbReference type="AlphaFoldDB" id="A0AAJ1JBQ0"/>
<feature type="non-terminal residue" evidence="1">
    <location>
        <position position="1"/>
    </location>
</feature>
<dbReference type="Proteomes" id="UP001222434">
    <property type="component" value="Unassembled WGS sequence"/>
</dbReference>
<reference evidence="1" key="2">
    <citation type="journal article" date="2022" name="J. Evol. Biol.">
        <title>Pre- and post-association barriers to host switching in sympatric mutualists.</title>
        <authorList>
            <person name="Dinges Z.M."/>
            <person name="Phillips R.K."/>
            <person name="Lively C.M."/>
            <person name="Bashey F."/>
        </authorList>
    </citation>
    <scope>NUCLEOTIDE SEQUENCE</scope>
    <source>
        <strain evidence="1">MC_266_E_2016</strain>
    </source>
</reference>
<gene>
    <name evidence="1" type="ORF">KKJ01_22205</name>
</gene>
<dbReference type="EMBL" id="JAILSO010000307">
    <property type="protein sequence ID" value="MDE1480797.1"/>
    <property type="molecule type" value="Genomic_DNA"/>
</dbReference>
<dbReference type="RefSeq" id="WP_274714131.1">
    <property type="nucleotide sequence ID" value="NZ_JAILSO010000307.1"/>
</dbReference>
<sequence length="64" mass="7736">LEKSSIFDKLFTEKGIRLFRWGRADYERKIFVSSKPMLAYRVGNLTHKMYLMLDKYLNDEDENN</sequence>